<dbReference type="GO" id="GO:0005524">
    <property type="term" value="F:ATP binding"/>
    <property type="evidence" value="ECO:0007669"/>
    <property type="project" value="UniProtKB-UniRule"/>
</dbReference>
<dbReference type="PANTHER" id="PTHR43585:SF2">
    <property type="entry name" value="ATP-GRASP ENZYME FSQD"/>
    <property type="match status" value="1"/>
</dbReference>
<evidence type="ECO:0000256" key="4">
    <source>
        <dbReference type="PROSITE-ProRule" id="PRU00409"/>
    </source>
</evidence>
<dbReference type="Gene3D" id="3.30.470.20">
    <property type="entry name" value="ATP-grasp fold, B domain"/>
    <property type="match status" value="1"/>
</dbReference>
<dbReference type="Gene3D" id="3.40.50.20">
    <property type="match status" value="1"/>
</dbReference>
<evidence type="ECO:0000313" key="6">
    <source>
        <dbReference type="EMBL" id="PSU45786.1"/>
    </source>
</evidence>
<dbReference type="EMBL" id="PYMJ01000027">
    <property type="protein sequence ID" value="PSU45786.1"/>
    <property type="molecule type" value="Genomic_DNA"/>
</dbReference>
<feature type="domain" description="ATP-grasp" evidence="5">
    <location>
        <begin position="91"/>
        <end position="315"/>
    </location>
</feature>
<protein>
    <recommendedName>
        <fullName evidence="5">ATP-grasp domain-containing protein</fullName>
    </recommendedName>
</protein>
<evidence type="ECO:0000259" key="5">
    <source>
        <dbReference type="PROSITE" id="PS50975"/>
    </source>
</evidence>
<keyword evidence="1" id="KW-0436">Ligase</keyword>
<evidence type="ECO:0000256" key="2">
    <source>
        <dbReference type="ARBA" id="ARBA00022741"/>
    </source>
</evidence>
<dbReference type="InterPro" id="IPR011761">
    <property type="entry name" value="ATP-grasp"/>
</dbReference>
<name>A0A2T3JAB1_9GAMM</name>
<evidence type="ECO:0000313" key="7">
    <source>
        <dbReference type="Proteomes" id="UP000240987"/>
    </source>
</evidence>
<sequence>MKTVYILETNFAGNGCQAMQFARYQGYKVHFLTSNPNDYLGRLNPLPTDIADEFTVIDCYSFKSLAMFFDENIDDIAAILTFDDFHLEVCARLCERYNLITPNSGAISKVRDKQVARELINNQHSKVTACSFSLANAPDTAPLDYPVVVKPTDESGSVGVTVCYNNSDWQFAIQKLIELPTNVRSYKRTNKILVEEYIGGEEYSAELIWCTDTCDWQLIGITKKYVTSGTSCVEIGHTFPCTKEIICAKSVEYEIKSWLRDIGLTSCVAHVEFKSHKDKLYLIEINARAAGGNIAELVHLCFDIDLVECSLNIALGKQKKVELPSSTSFGAIRFIIPKKAGCIINIKTPEAESSICKVNVRNKFPIQFDGDLSASFRLGYCISLEQTFITAENAAFRFVEHCEVHYS</sequence>
<reference evidence="6 7" key="1">
    <citation type="submission" date="2018-01" db="EMBL/GenBank/DDBJ databases">
        <title>Whole genome sequencing of Histamine producing bacteria.</title>
        <authorList>
            <person name="Butler K."/>
        </authorList>
    </citation>
    <scope>NUCLEOTIDE SEQUENCE [LARGE SCALE GENOMIC DNA]</scope>
    <source>
        <strain evidence="6 7">JCM 12947</strain>
    </source>
</reference>
<evidence type="ECO:0000256" key="3">
    <source>
        <dbReference type="ARBA" id="ARBA00022840"/>
    </source>
</evidence>
<dbReference type="GO" id="GO:0016874">
    <property type="term" value="F:ligase activity"/>
    <property type="evidence" value="ECO:0007669"/>
    <property type="project" value="UniProtKB-KW"/>
</dbReference>
<dbReference type="GO" id="GO:0046872">
    <property type="term" value="F:metal ion binding"/>
    <property type="evidence" value="ECO:0007669"/>
    <property type="project" value="InterPro"/>
</dbReference>
<proteinExistence type="predicted"/>
<dbReference type="PROSITE" id="PS50975">
    <property type="entry name" value="ATP_GRASP"/>
    <property type="match status" value="1"/>
</dbReference>
<dbReference type="Proteomes" id="UP000240987">
    <property type="component" value="Unassembled WGS sequence"/>
</dbReference>
<dbReference type="InterPro" id="IPR052032">
    <property type="entry name" value="ATP-dep_AA_Ligase"/>
</dbReference>
<keyword evidence="2 4" id="KW-0547">Nucleotide-binding</keyword>
<comment type="caution">
    <text evidence="6">The sequence shown here is derived from an EMBL/GenBank/DDBJ whole genome shotgun (WGS) entry which is preliminary data.</text>
</comment>
<dbReference type="InterPro" id="IPR013815">
    <property type="entry name" value="ATP_grasp_subdomain_1"/>
</dbReference>
<organism evidence="6 7">
    <name type="scientific">Photobacterium frigidiphilum</name>
    <dbReference type="NCBI Taxonomy" id="264736"/>
    <lineage>
        <taxon>Bacteria</taxon>
        <taxon>Pseudomonadati</taxon>
        <taxon>Pseudomonadota</taxon>
        <taxon>Gammaproteobacteria</taxon>
        <taxon>Vibrionales</taxon>
        <taxon>Vibrionaceae</taxon>
        <taxon>Photobacterium</taxon>
    </lineage>
</organism>
<dbReference type="OrthoDB" id="24041at2"/>
<gene>
    <name evidence="6" type="ORF">C9J12_21340</name>
</gene>
<evidence type="ECO:0000256" key="1">
    <source>
        <dbReference type="ARBA" id="ARBA00022598"/>
    </source>
</evidence>
<dbReference type="PANTHER" id="PTHR43585">
    <property type="entry name" value="FUMIPYRROLE BIOSYNTHESIS PROTEIN C"/>
    <property type="match status" value="1"/>
</dbReference>
<dbReference type="Pfam" id="PF13535">
    <property type="entry name" value="ATP-grasp_4"/>
    <property type="match status" value="1"/>
</dbReference>
<dbReference type="RefSeq" id="WP_107244547.1">
    <property type="nucleotide sequence ID" value="NZ_PYMJ01000027.1"/>
</dbReference>
<dbReference type="SUPFAM" id="SSF56059">
    <property type="entry name" value="Glutathione synthetase ATP-binding domain-like"/>
    <property type="match status" value="1"/>
</dbReference>
<dbReference type="Gene3D" id="3.30.1490.20">
    <property type="entry name" value="ATP-grasp fold, A domain"/>
    <property type="match status" value="1"/>
</dbReference>
<keyword evidence="7" id="KW-1185">Reference proteome</keyword>
<accession>A0A2T3JAB1</accession>
<dbReference type="AlphaFoldDB" id="A0A2T3JAB1"/>
<keyword evidence="3 4" id="KW-0067">ATP-binding</keyword>